<dbReference type="RefSeq" id="WP_158894508.1">
    <property type="nucleotide sequence ID" value="NZ_BBNO01000004.1"/>
</dbReference>
<feature type="region of interest" description="Disordered" evidence="1">
    <location>
        <begin position="101"/>
        <end position="123"/>
    </location>
</feature>
<dbReference type="Gene3D" id="1.10.287.1060">
    <property type="entry name" value="ESAT-6-like"/>
    <property type="match status" value="1"/>
</dbReference>
<evidence type="ECO:0000313" key="2">
    <source>
        <dbReference type="EMBL" id="GAO08894.1"/>
    </source>
</evidence>
<dbReference type="EMBL" id="BBNO01000004">
    <property type="protein sequence ID" value="GAO08894.1"/>
    <property type="molecule type" value="Genomic_DNA"/>
</dbReference>
<dbReference type="AlphaFoldDB" id="A0A0P4R8I9"/>
<reference evidence="2 3" key="2">
    <citation type="journal article" date="2015" name="Stand. Genomic Sci.">
        <title>Draft genome sequence of marine-derived Streptomyces sp. TP-A0598, a producer of anti-MRSA antibiotic lydicamycins.</title>
        <authorList>
            <person name="Komaki H."/>
            <person name="Ichikawa N."/>
            <person name="Hosoyama A."/>
            <person name="Fujita N."/>
            <person name="Igarashi Y."/>
        </authorList>
    </citation>
    <scope>NUCLEOTIDE SEQUENCE [LARGE SCALE GENOMIC DNA]</scope>
    <source>
        <strain evidence="2 3">NBRC 110027</strain>
    </source>
</reference>
<organism evidence="2 3">
    <name type="scientific">Streptomyces lydicamycinicus</name>
    <dbReference type="NCBI Taxonomy" id="1546107"/>
    <lineage>
        <taxon>Bacteria</taxon>
        <taxon>Bacillati</taxon>
        <taxon>Actinomycetota</taxon>
        <taxon>Actinomycetes</taxon>
        <taxon>Kitasatosporales</taxon>
        <taxon>Streptomycetaceae</taxon>
        <taxon>Streptomyces</taxon>
    </lineage>
</organism>
<gene>
    <name evidence="2" type="ORF">TPA0598_04_05300</name>
</gene>
<accession>A0A0P4R8I9</accession>
<name>A0A0P4R8I9_9ACTN</name>
<proteinExistence type="predicted"/>
<dbReference type="Proteomes" id="UP000048965">
    <property type="component" value="Unassembled WGS sequence"/>
</dbReference>
<protein>
    <submittedName>
        <fullName evidence="2">Uncharacterized protein</fullName>
    </submittedName>
</protein>
<sequence length="389" mass="41747">MSFKVEPADIDGFAKLIDRAAEDIQAGVTYIDNGANSDAFQLTDGAAGHLLWDLAFGNHKERVEEVKDTLRKFSDVLDTSGKELTKSAKYYRTTDREQAASFDAKYPASKRGEPEGVPAGNGGDFRDAADARRALKPLEADPSFFDAAGKAQNYWEGHVEEFQFNAAFKTFGTALDLVSPSALVTEGLKLFFDFDPFGELAAQISGDWEGYLKCSGLWGNLADFCRNVAANVEHGTSSVSATWTGNAADAACVYFEEFGEILHSAAESFDSLKKNYEMVAHTVFGVAETVKGGLMLLSDLALEAFIAWAAGTEAAATGVGLIGTAAAYALVADRALKAVATYEKIIKAIDLAIVITRPLYAECAREGATMQAKIKKFPVPGKSYDNAVV</sequence>
<evidence type="ECO:0000256" key="1">
    <source>
        <dbReference type="SAM" id="MobiDB-lite"/>
    </source>
</evidence>
<reference evidence="3" key="1">
    <citation type="submission" date="2014-09" db="EMBL/GenBank/DDBJ databases">
        <title>Whole genome shotgun sequence of Streptomyces sp. NBRC 110027.</title>
        <authorList>
            <person name="Komaki H."/>
            <person name="Ichikawa N."/>
            <person name="Katano-Makiyama Y."/>
            <person name="Hosoyama A."/>
            <person name="Hashimoto M."/>
            <person name="Uohara A."/>
            <person name="Kitahashi Y."/>
            <person name="Ohji S."/>
            <person name="Kimura A."/>
            <person name="Yamazoe A."/>
            <person name="Igarashi Y."/>
            <person name="Fujita N."/>
        </authorList>
    </citation>
    <scope>NUCLEOTIDE SEQUENCE [LARGE SCALE GENOMIC DNA]</scope>
    <source>
        <strain evidence="3">NBRC 110027</strain>
    </source>
</reference>
<evidence type="ECO:0000313" key="3">
    <source>
        <dbReference type="Proteomes" id="UP000048965"/>
    </source>
</evidence>
<dbReference type="OrthoDB" id="3692598at2"/>
<comment type="caution">
    <text evidence="2">The sequence shown here is derived from an EMBL/GenBank/DDBJ whole genome shotgun (WGS) entry which is preliminary data.</text>
</comment>
<keyword evidence="3" id="KW-1185">Reference proteome</keyword>